<dbReference type="SMART" id="SM00825">
    <property type="entry name" value="PKS_KS"/>
    <property type="match status" value="1"/>
</dbReference>
<dbReference type="InterPro" id="IPR000794">
    <property type="entry name" value="Beta-ketoacyl_synthase"/>
</dbReference>
<evidence type="ECO:0000256" key="3">
    <source>
        <dbReference type="ARBA" id="ARBA00022679"/>
    </source>
</evidence>
<dbReference type="Proteomes" id="UP000183982">
    <property type="component" value="Unassembled WGS sequence"/>
</dbReference>
<dbReference type="GO" id="GO:0004315">
    <property type="term" value="F:3-oxoacyl-[acyl-carrier-protein] synthase activity"/>
    <property type="evidence" value="ECO:0007669"/>
    <property type="project" value="InterPro"/>
</dbReference>
<dbReference type="PROSITE" id="PS51257">
    <property type="entry name" value="PROKAR_LIPOPROTEIN"/>
    <property type="match status" value="1"/>
</dbReference>
<name>A0A1M6Q9E7_9RHOB</name>
<dbReference type="Gene3D" id="3.40.47.10">
    <property type="match status" value="1"/>
</dbReference>
<dbReference type="SUPFAM" id="SSF53901">
    <property type="entry name" value="Thiolase-like"/>
    <property type="match status" value="2"/>
</dbReference>
<dbReference type="CDD" id="cd00834">
    <property type="entry name" value="KAS_I_II"/>
    <property type="match status" value="1"/>
</dbReference>
<dbReference type="PROSITE" id="PS52004">
    <property type="entry name" value="KS3_2"/>
    <property type="match status" value="1"/>
</dbReference>
<dbReference type="Pfam" id="PF02801">
    <property type="entry name" value="Ketoacyl-synt_C"/>
    <property type="match status" value="1"/>
</dbReference>
<evidence type="ECO:0000313" key="6">
    <source>
        <dbReference type="EMBL" id="SHK16806.1"/>
    </source>
</evidence>
<comment type="similarity">
    <text evidence="2 4">Belongs to the thiolase-like superfamily. Beta-ketoacyl-ACP synthases family.</text>
</comment>
<dbReference type="PANTHER" id="PTHR11712">
    <property type="entry name" value="POLYKETIDE SYNTHASE-RELATED"/>
    <property type="match status" value="1"/>
</dbReference>
<evidence type="ECO:0000256" key="2">
    <source>
        <dbReference type="ARBA" id="ARBA00008467"/>
    </source>
</evidence>
<evidence type="ECO:0000259" key="5">
    <source>
        <dbReference type="PROSITE" id="PS52004"/>
    </source>
</evidence>
<protein>
    <submittedName>
        <fullName evidence="6">Nodulation protein E</fullName>
    </submittedName>
</protein>
<reference evidence="7" key="1">
    <citation type="submission" date="2016-11" db="EMBL/GenBank/DDBJ databases">
        <authorList>
            <person name="Varghese N."/>
            <person name="Submissions S."/>
        </authorList>
    </citation>
    <scope>NUCLEOTIDE SEQUENCE [LARGE SCALE GENOMIC DNA]</scope>
    <source>
        <strain evidence="7">DSM 100564</strain>
    </source>
</reference>
<dbReference type="InterPro" id="IPR020841">
    <property type="entry name" value="PKS_Beta-ketoAc_synthase_dom"/>
</dbReference>
<sequence length="403" mass="41499">MNRVVLTGMGAVSACGLGSDALWAAVVDGQSGVRPVNFSNISNQRVGQAAALSSETLEALGEELAHRMRDPVAVYAVRAAREAVAQAGLEADDFGETCGVIIGSGFGGAKTLDDNYMAFGVESKMRLDPMAIPKIMNNASASWVSIEFGATGPLYAPSSACSSGSQAIGLAYQMLKAGAIERCLAGGSEACLVGGVFRVWELLRVMTADKNRPFSKDRNGMTLGEGAGIVVLETLDSAKARGANILCELVGYGTNSDAGDLLRPNPERASACMQAALRDAGLNPSDVGYVNTHGTGTVANDVTEVCALRAVFGEDLGGVRVSSTKPVHGHALGAAGAIECVVAVQALRHQMAPPTINFNEVDPKIGLDPVANSACAFDSRAVMSNSLAFGGINASLIVARFDG</sequence>
<dbReference type="GO" id="GO:0005829">
    <property type="term" value="C:cytosol"/>
    <property type="evidence" value="ECO:0007669"/>
    <property type="project" value="TreeGrafter"/>
</dbReference>
<feature type="domain" description="Ketosynthase family 3 (KS3)" evidence="5">
    <location>
        <begin position="1"/>
        <end position="400"/>
    </location>
</feature>
<keyword evidence="7" id="KW-1185">Reference proteome</keyword>
<organism evidence="6 7">
    <name type="scientific">Shimia gijangensis</name>
    <dbReference type="NCBI Taxonomy" id="1470563"/>
    <lineage>
        <taxon>Bacteria</taxon>
        <taxon>Pseudomonadati</taxon>
        <taxon>Pseudomonadota</taxon>
        <taxon>Alphaproteobacteria</taxon>
        <taxon>Rhodobacterales</taxon>
        <taxon>Roseobacteraceae</taxon>
    </lineage>
</organism>
<evidence type="ECO:0000256" key="1">
    <source>
        <dbReference type="ARBA" id="ARBA00005194"/>
    </source>
</evidence>
<gene>
    <name evidence="6" type="ORF">SAMN05444000_12080</name>
</gene>
<dbReference type="RefSeq" id="WP_220387636.1">
    <property type="nucleotide sequence ID" value="NZ_FQZQ01000020.1"/>
</dbReference>
<dbReference type="InterPro" id="IPR018201">
    <property type="entry name" value="Ketoacyl_synth_AS"/>
</dbReference>
<dbReference type="EMBL" id="FQZQ01000020">
    <property type="protein sequence ID" value="SHK16806.1"/>
    <property type="molecule type" value="Genomic_DNA"/>
</dbReference>
<proteinExistence type="inferred from homology"/>
<evidence type="ECO:0000256" key="4">
    <source>
        <dbReference type="RuleBase" id="RU003694"/>
    </source>
</evidence>
<dbReference type="InterPro" id="IPR014031">
    <property type="entry name" value="Ketoacyl_synth_C"/>
</dbReference>
<comment type="pathway">
    <text evidence="1">Lipid metabolism; fatty acid biosynthesis.</text>
</comment>
<dbReference type="InterPro" id="IPR014030">
    <property type="entry name" value="Ketoacyl_synth_N"/>
</dbReference>
<dbReference type="PROSITE" id="PS00606">
    <property type="entry name" value="KS3_1"/>
    <property type="match status" value="1"/>
</dbReference>
<dbReference type="Pfam" id="PF00109">
    <property type="entry name" value="ketoacyl-synt"/>
    <property type="match status" value="1"/>
</dbReference>
<dbReference type="STRING" id="1470563.SAMN05444000_12080"/>
<evidence type="ECO:0000313" key="7">
    <source>
        <dbReference type="Proteomes" id="UP000183982"/>
    </source>
</evidence>
<dbReference type="PANTHER" id="PTHR11712:SF336">
    <property type="entry name" value="3-OXOACYL-[ACYL-CARRIER-PROTEIN] SYNTHASE, MITOCHONDRIAL"/>
    <property type="match status" value="1"/>
</dbReference>
<dbReference type="AlphaFoldDB" id="A0A1M6Q9E7"/>
<dbReference type="InterPro" id="IPR016039">
    <property type="entry name" value="Thiolase-like"/>
</dbReference>
<accession>A0A1M6Q9E7</accession>
<keyword evidence="3 4" id="KW-0808">Transferase</keyword>
<dbReference type="GO" id="GO:0006633">
    <property type="term" value="P:fatty acid biosynthetic process"/>
    <property type="evidence" value="ECO:0007669"/>
    <property type="project" value="InterPro"/>
</dbReference>